<proteinExistence type="predicted"/>
<organism evidence="1 2">
    <name type="scientific">Mycena sanguinolenta</name>
    <dbReference type="NCBI Taxonomy" id="230812"/>
    <lineage>
        <taxon>Eukaryota</taxon>
        <taxon>Fungi</taxon>
        <taxon>Dikarya</taxon>
        <taxon>Basidiomycota</taxon>
        <taxon>Agaricomycotina</taxon>
        <taxon>Agaricomycetes</taxon>
        <taxon>Agaricomycetidae</taxon>
        <taxon>Agaricales</taxon>
        <taxon>Marasmiineae</taxon>
        <taxon>Mycenaceae</taxon>
        <taxon>Mycena</taxon>
    </lineage>
</organism>
<gene>
    <name evidence="1" type="ORF">MSAN_02016200</name>
</gene>
<protein>
    <submittedName>
        <fullName evidence="1">Uncharacterized protein</fullName>
    </submittedName>
</protein>
<sequence length="285" mass="31725">MIPLTVNLQNQTPSTCSSWPVLSSTLASSLDITSYPRIFPCILCSSPGMISTLLGKPDGHRPWPEPGEPIDLVHLRRLYVNDPTCLNYLRAPGLEEIATWITKPEITENFISLERFLMRSSCSPRRLCIQGPLDVQSTAGILEKCPSITEIAVTHEIEGDESTQRDILSRFLALFTISDSTPSAMVLPHVTEIGFACENVDASIYPLFLDMLESRWNVAKDAFKAAELVFLKSHLDPDPQAAARIETLRDDGLKISISSGVVARDRIDRWFFKPAWASTPSSFLY</sequence>
<dbReference type="Proteomes" id="UP000623467">
    <property type="component" value="Unassembled WGS sequence"/>
</dbReference>
<dbReference type="OrthoDB" id="3059254at2759"/>
<name>A0A8H7CLZ5_9AGAR</name>
<evidence type="ECO:0000313" key="2">
    <source>
        <dbReference type="Proteomes" id="UP000623467"/>
    </source>
</evidence>
<comment type="caution">
    <text evidence="1">The sequence shown here is derived from an EMBL/GenBank/DDBJ whole genome shotgun (WGS) entry which is preliminary data.</text>
</comment>
<keyword evidence="2" id="KW-1185">Reference proteome</keyword>
<dbReference type="EMBL" id="JACAZH010000025">
    <property type="protein sequence ID" value="KAF7342595.1"/>
    <property type="molecule type" value="Genomic_DNA"/>
</dbReference>
<evidence type="ECO:0000313" key="1">
    <source>
        <dbReference type="EMBL" id="KAF7342595.1"/>
    </source>
</evidence>
<accession>A0A8H7CLZ5</accession>
<dbReference type="AlphaFoldDB" id="A0A8H7CLZ5"/>
<reference evidence="1" key="1">
    <citation type="submission" date="2020-05" db="EMBL/GenBank/DDBJ databases">
        <title>Mycena genomes resolve the evolution of fungal bioluminescence.</title>
        <authorList>
            <person name="Tsai I.J."/>
        </authorList>
    </citation>
    <scope>NUCLEOTIDE SEQUENCE</scope>
    <source>
        <strain evidence="1">160909Yilan</strain>
    </source>
</reference>